<name>A0A2K8UCL2_9GAMM</name>
<feature type="domain" description="CHAT" evidence="1">
    <location>
        <begin position="310"/>
        <end position="643"/>
    </location>
</feature>
<keyword evidence="3" id="KW-1185">Reference proteome</keyword>
<protein>
    <recommendedName>
        <fullName evidence="1">CHAT domain-containing protein</fullName>
    </recommendedName>
</protein>
<sequence length="646" mass="70741">MLGEAHQDTIEVEFNLVTALVNMDRLNPALAQLRIIDGRLRTFVGRQLDTTGSELVRRQWLATESRLQDAVFTLALARSYSDAQPLAADILLRWKRLAGEQEAVLARLARTSGDPQIRDLARQVQQARSDYSRLVTLPDAKPEQLSARKQARDQSLAELDRLEVALRTRIRTFANQAASEAATWQAVRQALPRNAALLDLRAFKSFNFKSRQFDEDHWLALVLEASADLGSDGKAKAPRLVDLGPVAASASDRENMARLTDEDLCLARYLAKRTERPACAEGYDAANFAAPAQAQARSEAIGAEIDAASARFYAALLGPLDRELAGFDTLYIAPDGALDLVPFARLKLPDGRYWIERQTLRQVRSGRDLIAREPVPAARGLFALGAVDYGSARSVQSPKKAKSRSQPSGAALARTVANTGPNQPNPRLRAACSVFPPVPGTAVEMNYLKTHFDPDGGEVLVLQGRDASKSRLKSHSPPPRVLHLATHGCFIPRADPAERPMTLSLLALAGANRVPTAKAGADQSDNGILNALEVLDLDLTGTELVTLSACDTGKGEVDRSEGVYGLVRAFQIAGAANVLMTLRPLNDDLAAEFVTDFYRNWLDRKPGLPADPASALRRTQLDWIGSERPEKRDPRHWAPYVLVERR</sequence>
<gene>
    <name evidence="2" type="ORF">THSYN_21745</name>
</gene>
<reference evidence="2 3" key="1">
    <citation type="submission" date="2017-03" db="EMBL/GenBank/DDBJ databases">
        <title>Complete genome sequence of Candidatus 'Thiodictyon syntrophicum' sp. nov. strain Cad16T, a photolithoautotroph purple sulfur bacterium isolated from an alpine meromictic lake.</title>
        <authorList>
            <person name="Luedin S.M."/>
            <person name="Pothier J.F."/>
            <person name="Danza F."/>
            <person name="Storelli N."/>
            <person name="Wittwer M."/>
            <person name="Tonolla M."/>
        </authorList>
    </citation>
    <scope>NUCLEOTIDE SEQUENCE [LARGE SCALE GENOMIC DNA]</scope>
    <source>
        <strain evidence="2 3">Cad16T</strain>
    </source>
</reference>
<dbReference type="Proteomes" id="UP000232638">
    <property type="component" value="Chromosome"/>
</dbReference>
<accession>A0A2K8UCL2</accession>
<evidence type="ECO:0000313" key="3">
    <source>
        <dbReference type="Proteomes" id="UP000232638"/>
    </source>
</evidence>
<dbReference type="AlphaFoldDB" id="A0A2K8UCL2"/>
<evidence type="ECO:0000259" key="1">
    <source>
        <dbReference type="Pfam" id="PF12770"/>
    </source>
</evidence>
<dbReference type="KEGG" id="tsy:THSYN_21745"/>
<dbReference type="EMBL" id="CP020370">
    <property type="protein sequence ID" value="AUB83306.1"/>
    <property type="molecule type" value="Genomic_DNA"/>
</dbReference>
<dbReference type="InterPro" id="IPR024983">
    <property type="entry name" value="CHAT_dom"/>
</dbReference>
<evidence type="ECO:0000313" key="2">
    <source>
        <dbReference type="EMBL" id="AUB83306.1"/>
    </source>
</evidence>
<dbReference type="Pfam" id="PF12770">
    <property type="entry name" value="CHAT"/>
    <property type="match status" value="1"/>
</dbReference>
<proteinExistence type="predicted"/>
<organism evidence="2 3">
    <name type="scientific">Candidatus Thiodictyon syntrophicum</name>
    <dbReference type="NCBI Taxonomy" id="1166950"/>
    <lineage>
        <taxon>Bacteria</taxon>
        <taxon>Pseudomonadati</taxon>
        <taxon>Pseudomonadota</taxon>
        <taxon>Gammaproteobacteria</taxon>
        <taxon>Chromatiales</taxon>
        <taxon>Chromatiaceae</taxon>
        <taxon>Thiodictyon</taxon>
    </lineage>
</organism>